<name>A0ABS7YC73_9BURK</name>
<keyword evidence="2 4" id="KW-0479">Metal-binding</keyword>
<dbReference type="Pfam" id="PF00034">
    <property type="entry name" value="Cytochrom_C"/>
    <property type="match status" value="2"/>
</dbReference>
<sequence>MKRLALLASLAAAAAVAAVAVAAVSIAWPREEFIPAGSPAAWAATPDNIARGAYLARAGDCVACHTARGGAEYAGGRALDTPFGRLYGPNLTPDPETGIGRWSADDFWNALHNGKSRDGRLLYPAFPYTNYTRVTRPDSDALYAYFRSLAPQRQANKPHELDFPYDQQAMLAGWRLLYFKPATFKPQAARGQEWNRGAYLVEGLGHCSACHSTRNRLGATGDTLSGGLMPTIGWYAPSLTASGEAGLGDWNKEHIVALLQTGVSPRGSATGPMAEVVARSLQHLARADLEAMATYLQALPSTGATPPDSGAHAPEPLLAEGRRLYAAHCAACHGEDGKGKAPAYPPLAGNRAVTLTPAVNAIRTVLHGGFPPGTAGNPRPYGMPPFGHELDDTQVAALLTYVRASWGNAAAPVAAPEVNRYRSVPLD</sequence>
<keyword evidence="8" id="KW-1185">Reference proteome</keyword>
<dbReference type="PIRSF" id="PIRSF000018">
    <property type="entry name" value="Mb_ADH_cyt_c"/>
    <property type="match status" value="1"/>
</dbReference>
<accession>A0ABS7YC73</accession>
<protein>
    <submittedName>
        <fullName evidence="7">C-type cytochrome</fullName>
    </submittedName>
</protein>
<evidence type="ECO:0000313" key="7">
    <source>
        <dbReference type="EMBL" id="MCA1856551.1"/>
    </source>
</evidence>
<dbReference type="RefSeq" id="WP_225238822.1">
    <property type="nucleotide sequence ID" value="NZ_JAHYBX010000003.1"/>
</dbReference>
<dbReference type="InterPro" id="IPR014353">
    <property type="entry name" value="Membr-bd_ADH_cyt_c"/>
</dbReference>
<dbReference type="InterPro" id="IPR036909">
    <property type="entry name" value="Cyt_c-like_dom_sf"/>
</dbReference>
<feature type="domain" description="Cytochrome c" evidence="6">
    <location>
        <begin position="192"/>
        <end position="300"/>
    </location>
</feature>
<organism evidence="7 8">
    <name type="scientific">Massilia hydrophila</name>
    <dbReference type="NCBI Taxonomy" id="3044279"/>
    <lineage>
        <taxon>Bacteria</taxon>
        <taxon>Pseudomonadati</taxon>
        <taxon>Pseudomonadota</taxon>
        <taxon>Betaproteobacteria</taxon>
        <taxon>Burkholderiales</taxon>
        <taxon>Oxalobacteraceae</taxon>
        <taxon>Telluria group</taxon>
        <taxon>Massilia</taxon>
    </lineage>
</organism>
<dbReference type="SUPFAM" id="SSF46626">
    <property type="entry name" value="Cytochrome c"/>
    <property type="match status" value="3"/>
</dbReference>
<evidence type="ECO:0000256" key="1">
    <source>
        <dbReference type="ARBA" id="ARBA00022617"/>
    </source>
</evidence>
<evidence type="ECO:0000256" key="4">
    <source>
        <dbReference type="PROSITE-ProRule" id="PRU00433"/>
    </source>
</evidence>
<keyword evidence="3 4" id="KW-0408">Iron</keyword>
<keyword evidence="5" id="KW-0732">Signal</keyword>
<dbReference type="PANTHER" id="PTHR35008:SF4">
    <property type="entry name" value="BLL4482 PROTEIN"/>
    <property type="match status" value="1"/>
</dbReference>
<evidence type="ECO:0000256" key="3">
    <source>
        <dbReference type="ARBA" id="ARBA00023004"/>
    </source>
</evidence>
<comment type="caution">
    <text evidence="7">The sequence shown here is derived from an EMBL/GenBank/DDBJ whole genome shotgun (WGS) entry which is preliminary data.</text>
</comment>
<feature type="domain" description="Cytochrome c" evidence="6">
    <location>
        <begin position="47"/>
        <end position="150"/>
    </location>
</feature>
<evidence type="ECO:0000256" key="2">
    <source>
        <dbReference type="ARBA" id="ARBA00022723"/>
    </source>
</evidence>
<evidence type="ECO:0000313" key="8">
    <source>
        <dbReference type="Proteomes" id="UP001198602"/>
    </source>
</evidence>
<dbReference type="PROSITE" id="PS51007">
    <property type="entry name" value="CYTC"/>
    <property type="match status" value="3"/>
</dbReference>
<feature type="signal peptide" evidence="5">
    <location>
        <begin position="1"/>
        <end position="22"/>
    </location>
</feature>
<gene>
    <name evidence="7" type="ORF">LE190_11555</name>
</gene>
<dbReference type="EMBL" id="JAHYBX010000003">
    <property type="protein sequence ID" value="MCA1856551.1"/>
    <property type="molecule type" value="Genomic_DNA"/>
</dbReference>
<proteinExistence type="predicted"/>
<evidence type="ECO:0000259" key="6">
    <source>
        <dbReference type="PROSITE" id="PS51007"/>
    </source>
</evidence>
<dbReference type="InterPro" id="IPR009056">
    <property type="entry name" value="Cyt_c-like_dom"/>
</dbReference>
<dbReference type="Gene3D" id="1.10.760.10">
    <property type="entry name" value="Cytochrome c-like domain"/>
    <property type="match status" value="3"/>
</dbReference>
<feature type="chain" id="PRO_5045168578" evidence="5">
    <location>
        <begin position="23"/>
        <end position="427"/>
    </location>
</feature>
<dbReference type="Proteomes" id="UP001198602">
    <property type="component" value="Unassembled WGS sequence"/>
</dbReference>
<evidence type="ECO:0000256" key="5">
    <source>
        <dbReference type="SAM" id="SignalP"/>
    </source>
</evidence>
<dbReference type="InterPro" id="IPR051459">
    <property type="entry name" value="Cytochrome_c-type_DH"/>
</dbReference>
<reference evidence="7 8" key="1">
    <citation type="submission" date="2021-07" db="EMBL/GenBank/DDBJ databases">
        <title>Characterization of Violacein-producing bacteria and related species.</title>
        <authorList>
            <person name="Wilson H.S."/>
            <person name="De Leon M.E."/>
        </authorList>
    </citation>
    <scope>NUCLEOTIDE SEQUENCE [LARGE SCALE GENOMIC DNA]</scope>
    <source>
        <strain evidence="7 8">HSC-2F05</strain>
    </source>
</reference>
<feature type="domain" description="Cytochrome c" evidence="6">
    <location>
        <begin position="316"/>
        <end position="406"/>
    </location>
</feature>
<dbReference type="PANTHER" id="PTHR35008">
    <property type="entry name" value="BLL4482 PROTEIN-RELATED"/>
    <property type="match status" value="1"/>
</dbReference>
<keyword evidence="1 4" id="KW-0349">Heme</keyword>